<reference evidence="2" key="1">
    <citation type="submission" date="2019-03" db="EMBL/GenBank/DDBJ databases">
        <title>Single cell metagenomics reveals metabolic interactions within the superorganism composed of flagellate Streblomastix strix and complex community of Bacteroidetes bacteria on its surface.</title>
        <authorList>
            <person name="Treitli S.C."/>
            <person name="Kolisko M."/>
            <person name="Husnik F."/>
            <person name="Keeling P."/>
            <person name="Hampl V."/>
        </authorList>
    </citation>
    <scope>NUCLEOTIDE SEQUENCE</scope>
    <source>
        <strain evidence="2">STM</strain>
    </source>
</reference>
<gene>
    <name evidence="2" type="ORF">EZS27_034816</name>
</gene>
<feature type="domain" description="SusD-like N-terminal" evidence="1">
    <location>
        <begin position="26"/>
        <end position="226"/>
    </location>
</feature>
<dbReference type="EMBL" id="SNRY01005583">
    <property type="protein sequence ID" value="KAA6314592.1"/>
    <property type="molecule type" value="Genomic_DNA"/>
</dbReference>
<dbReference type="SUPFAM" id="SSF48452">
    <property type="entry name" value="TPR-like"/>
    <property type="match status" value="1"/>
</dbReference>
<accession>A0A5J4PZP0</accession>
<feature type="non-terminal residue" evidence="2">
    <location>
        <position position="247"/>
    </location>
</feature>
<protein>
    <submittedName>
        <fullName evidence="2">RagB/SusD family nutrient uptake outer membrane protein</fullName>
    </submittedName>
</protein>
<dbReference type="InterPro" id="IPR011990">
    <property type="entry name" value="TPR-like_helical_dom_sf"/>
</dbReference>
<dbReference type="PROSITE" id="PS51257">
    <property type="entry name" value="PROKAR_LIPOPROTEIN"/>
    <property type="match status" value="1"/>
</dbReference>
<proteinExistence type="predicted"/>
<comment type="caution">
    <text evidence="2">The sequence shown here is derived from an EMBL/GenBank/DDBJ whole genome shotgun (WGS) entry which is preliminary data.</text>
</comment>
<organism evidence="2">
    <name type="scientific">termite gut metagenome</name>
    <dbReference type="NCBI Taxonomy" id="433724"/>
    <lineage>
        <taxon>unclassified sequences</taxon>
        <taxon>metagenomes</taxon>
        <taxon>organismal metagenomes</taxon>
    </lineage>
</organism>
<evidence type="ECO:0000313" key="2">
    <source>
        <dbReference type="EMBL" id="KAA6314592.1"/>
    </source>
</evidence>
<dbReference type="AlphaFoldDB" id="A0A5J4PZP0"/>
<sequence>MKHIFILVVLIASVTFTGCEDFLAEDVRGQENLDTYFQSEEEAESFINGCYNALNFNDWWQVNTVWLLSEMCSDDAWMGNTSQGSDYTSLSHYQGTGQSNGLISNFWQYRYKGILKCNIAIDRIGQVEFKDEAKKERMIAEARFLRGFFYFELVKNFGGVPLVTSFVMPEEIEGITRSSVEDVYKFIEDDFTAAADVLPQRSGYGAADMGRATRGAALGFLGKIYLYQEKWSDARNVLKTIMDEGEY</sequence>
<evidence type="ECO:0000259" key="1">
    <source>
        <dbReference type="Pfam" id="PF14322"/>
    </source>
</evidence>
<dbReference type="Pfam" id="PF14322">
    <property type="entry name" value="SusD-like_3"/>
    <property type="match status" value="1"/>
</dbReference>
<dbReference type="InterPro" id="IPR033985">
    <property type="entry name" value="SusD-like_N"/>
</dbReference>
<dbReference type="Gene3D" id="1.25.40.390">
    <property type="match status" value="1"/>
</dbReference>
<name>A0A5J4PZP0_9ZZZZ</name>